<comment type="caution">
    <text evidence="2">The sequence shown here is derived from an EMBL/GenBank/DDBJ whole genome shotgun (WGS) entry which is preliminary data.</text>
</comment>
<dbReference type="Proteomes" id="UP000223968">
    <property type="component" value="Unassembled WGS sequence"/>
</dbReference>
<proteinExistence type="predicted"/>
<protein>
    <recommendedName>
        <fullName evidence="4">CCHC-type domain-containing protein</fullName>
    </recommendedName>
</protein>
<evidence type="ECO:0008006" key="4">
    <source>
        <dbReference type="Google" id="ProtNLM"/>
    </source>
</evidence>
<dbReference type="AlphaFoldDB" id="A0A2B7XSU8"/>
<evidence type="ECO:0000313" key="2">
    <source>
        <dbReference type="EMBL" id="PGH12039.1"/>
    </source>
</evidence>
<reference evidence="2 3" key="1">
    <citation type="submission" date="2017-10" db="EMBL/GenBank/DDBJ databases">
        <title>Comparative genomics in systemic dimorphic fungi from Ajellomycetaceae.</title>
        <authorList>
            <person name="Munoz J.F."/>
            <person name="Mcewen J.G."/>
            <person name="Clay O.K."/>
            <person name="Cuomo C.A."/>
        </authorList>
    </citation>
    <scope>NUCLEOTIDE SEQUENCE [LARGE SCALE GENOMIC DNA]</scope>
    <source>
        <strain evidence="2 3">UAMH5409</strain>
    </source>
</reference>
<organism evidence="2 3">
    <name type="scientific">Helicocarpus griseus UAMH5409</name>
    <dbReference type="NCBI Taxonomy" id="1447875"/>
    <lineage>
        <taxon>Eukaryota</taxon>
        <taxon>Fungi</taxon>
        <taxon>Dikarya</taxon>
        <taxon>Ascomycota</taxon>
        <taxon>Pezizomycotina</taxon>
        <taxon>Eurotiomycetes</taxon>
        <taxon>Eurotiomycetidae</taxon>
        <taxon>Onygenales</taxon>
        <taxon>Ajellomycetaceae</taxon>
        <taxon>Helicocarpus</taxon>
    </lineage>
</organism>
<feature type="compositionally biased region" description="Polar residues" evidence="1">
    <location>
        <begin position="325"/>
        <end position="343"/>
    </location>
</feature>
<dbReference type="GO" id="GO:0008270">
    <property type="term" value="F:zinc ion binding"/>
    <property type="evidence" value="ECO:0007669"/>
    <property type="project" value="InterPro"/>
</dbReference>
<gene>
    <name evidence="2" type="ORF">AJ79_04548</name>
</gene>
<evidence type="ECO:0000256" key="1">
    <source>
        <dbReference type="SAM" id="MobiDB-lite"/>
    </source>
</evidence>
<keyword evidence="3" id="KW-1185">Reference proteome</keyword>
<dbReference type="EMBL" id="PDNB01000064">
    <property type="protein sequence ID" value="PGH12039.1"/>
    <property type="molecule type" value="Genomic_DNA"/>
</dbReference>
<dbReference type="GO" id="GO:0003676">
    <property type="term" value="F:nucleic acid binding"/>
    <property type="evidence" value="ECO:0007669"/>
    <property type="project" value="InterPro"/>
</dbReference>
<name>A0A2B7XSU8_9EURO</name>
<feature type="region of interest" description="Disordered" evidence="1">
    <location>
        <begin position="42"/>
        <end position="61"/>
    </location>
</feature>
<sequence>MAPPNQTQQIQSLSDQVAELIAANRKITDDNRALMERLETLETANGENTQPTPAAASGPQITQKVKLREPDVFEGNTDIRFWILDIDDNIRERLITSDSSKIAFGISYLTQKIRQRVQRMQIDKDVHVSSWEVLKVWLLDNYGETNSGLNAEIRMNDLQMKYNQKATDFITDFETIAADLKWNDPALCATFRSKLTAPILKQINQAYFNSWPESFSAWKKAVLTAESHISMTKQLLPTYANRQVRFDGIRSDNVTRDNTALNSGRGRSRSPRGSNRNPDISDTEYWRRQRDGSCTWCAKRGHWASECRTRLASTSVVPSIEPRNTPRQQTPGSVNTDSRTASATPAYRTRSASPKTKNEPARR</sequence>
<dbReference type="InterPro" id="IPR036875">
    <property type="entry name" value="Znf_CCHC_sf"/>
</dbReference>
<feature type="region of interest" description="Disordered" evidence="1">
    <location>
        <begin position="311"/>
        <end position="363"/>
    </location>
</feature>
<dbReference type="SUPFAM" id="SSF57756">
    <property type="entry name" value="Retrovirus zinc finger-like domains"/>
    <property type="match status" value="1"/>
</dbReference>
<dbReference type="OrthoDB" id="4366649at2759"/>
<feature type="region of interest" description="Disordered" evidence="1">
    <location>
        <begin position="250"/>
        <end position="284"/>
    </location>
</feature>
<accession>A0A2B7XSU8</accession>
<feature type="compositionally biased region" description="Polar residues" evidence="1">
    <location>
        <begin position="42"/>
        <end position="52"/>
    </location>
</feature>
<evidence type="ECO:0000313" key="3">
    <source>
        <dbReference type="Proteomes" id="UP000223968"/>
    </source>
</evidence>